<comment type="caution">
    <text evidence="1">The sequence shown here is derived from an EMBL/GenBank/DDBJ whole genome shotgun (WGS) entry which is preliminary data.</text>
</comment>
<reference evidence="1 2" key="1">
    <citation type="journal article" date="2014" name="Syst. Appl. Microbiol.">
        <title>Genomic insights into the taxonomic status of the three subspecies of Bacillus subtilis.</title>
        <authorList>
            <person name="Yi H."/>
            <person name="Chun J."/>
            <person name="Cha C.J."/>
        </authorList>
    </citation>
    <scope>NUCLEOTIDE SEQUENCE [LARGE SCALE GENOMIC DNA]</scope>
    <source>
        <strain evidence="1 2">KCTC 13429</strain>
    </source>
</reference>
<proteinExistence type="predicted"/>
<name>A0A9W5LF78_9BACI</name>
<organism evidence="1 2">
    <name type="scientific">Bacillus inaquosorum KCTC 13429</name>
    <dbReference type="NCBI Taxonomy" id="1236548"/>
    <lineage>
        <taxon>Bacteria</taxon>
        <taxon>Bacillati</taxon>
        <taxon>Bacillota</taxon>
        <taxon>Bacilli</taxon>
        <taxon>Bacillales</taxon>
        <taxon>Bacillaceae</taxon>
        <taxon>Bacillus</taxon>
    </lineage>
</organism>
<dbReference type="EMBL" id="AMXN01000009">
    <property type="protein sequence ID" value="ELS59602.1"/>
    <property type="molecule type" value="Genomic_DNA"/>
</dbReference>
<evidence type="ECO:0000313" key="1">
    <source>
        <dbReference type="EMBL" id="ELS59602.1"/>
    </source>
</evidence>
<evidence type="ECO:0000313" key="2">
    <source>
        <dbReference type="Proteomes" id="UP000011182"/>
    </source>
</evidence>
<dbReference type="AlphaFoldDB" id="A0A9W5LF78"/>
<dbReference type="Proteomes" id="UP000011182">
    <property type="component" value="Unassembled WGS sequence"/>
</dbReference>
<protein>
    <submittedName>
        <fullName evidence="1">Uncharacterized protein</fullName>
    </submittedName>
</protein>
<accession>A0A9W5LF78</accession>
<keyword evidence="2" id="KW-1185">Reference proteome</keyword>
<sequence length="44" mass="4855">MLIIDSSLIGFSKVIFAFSSGKIIDLIIHFIPSLFYTLASSSNF</sequence>
<gene>
    <name evidence="1" type="ORF">BSI_39830</name>
</gene>